<keyword evidence="1" id="KW-0472">Membrane</keyword>
<keyword evidence="3" id="KW-1185">Reference proteome</keyword>
<dbReference type="PANTHER" id="PTHR33709:SF20">
    <property type="entry name" value="OS04G0541900 PROTEIN"/>
    <property type="match status" value="1"/>
</dbReference>
<reference evidence="2 3" key="1">
    <citation type="journal article" date="2020" name="Nat. Commun.">
        <title>Genome of Tripterygium wilfordii and identification of cytochrome P450 involved in triptolide biosynthesis.</title>
        <authorList>
            <person name="Tu L."/>
            <person name="Su P."/>
            <person name="Zhang Z."/>
            <person name="Gao L."/>
            <person name="Wang J."/>
            <person name="Hu T."/>
            <person name="Zhou J."/>
            <person name="Zhang Y."/>
            <person name="Zhao Y."/>
            <person name="Liu Y."/>
            <person name="Song Y."/>
            <person name="Tong Y."/>
            <person name="Lu Y."/>
            <person name="Yang J."/>
            <person name="Xu C."/>
            <person name="Jia M."/>
            <person name="Peters R.J."/>
            <person name="Huang L."/>
            <person name="Gao W."/>
        </authorList>
    </citation>
    <scope>NUCLEOTIDE SEQUENCE [LARGE SCALE GENOMIC DNA]</scope>
    <source>
        <strain evidence="3">cv. XIE 37</strain>
        <tissue evidence="2">Leaf</tissue>
    </source>
</reference>
<evidence type="ECO:0000256" key="1">
    <source>
        <dbReference type="SAM" id="Phobius"/>
    </source>
</evidence>
<dbReference type="InterPro" id="IPR040339">
    <property type="entry name" value="At1g16860-like"/>
</dbReference>
<accession>A0A7J7CGX1</accession>
<protein>
    <recommendedName>
        <fullName evidence="4">Ubiquitin-specific protease family C19-related protein</fullName>
    </recommendedName>
</protein>
<evidence type="ECO:0008006" key="4">
    <source>
        <dbReference type="Google" id="ProtNLM"/>
    </source>
</evidence>
<dbReference type="OrthoDB" id="1875545at2759"/>
<comment type="caution">
    <text evidence="2">The sequence shown here is derived from an EMBL/GenBank/DDBJ whole genome shotgun (WGS) entry which is preliminary data.</text>
</comment>
<organism evidence="2 3">
    <name type="scientific">Tripterygium wilfordii</name>
    <name type="common">Thunder God vine</name>
    <dbReference type="NCBI Taxonomy" id="458696"/>
    <lineage>
        <taxon>Eukaryota</taxon>
        <taxon>Viridiplantae</taxon>
        <taxon>Streptophyta</taxon>
        <taxon>Embryophyta</taxon>
        <taxon>Tracheophyta</taxon>
        <taxon>Spermatophyta</taxon>
        <taxon>Magnoliopsida</taxon>
        <taxon>eudicotyledons</taxon>
        <taxon>Gunneridae</taxon>
        <taxon>Pentapetalae</taxon>
        <taxon>rosids</taxon>
        <taxon>fabids</taxon>
        <taxon>Celastrales</taxon>
        <taxon>Celastraceae</taxon>
        <taxon>Tripterygium</taxon>
    </lineage>
</organism>
<dbReference type="PANTHER" id="PTHR33709">
    <property type="entry name" value="OSJNBA0035M09.9 PROTEIN"/>
    <property type="match status" value="1"/>
</dbReference>
<evidence type="ECO:0000313" key="2">
    <source>
        <dbReference type="EMBL" id="KAF5733279.1"/>
    </source>
</evidence>
<sequence>MNDLSNAVVRDPVPGLAVYVLVPLLLIGLSVSLFILIVVHNVAFFLCVLIISAIVTSFIVWNRINWNRKTAISLFLRGLPDSDLALAHEGQLVKITGLASCGSVSLESSYEKAARCIYTSTCLYEYRGFNLSPANFNKSCFRWSLAYCERFCSDFFITDRKSGIRAVVKAGSGCNVIPLIVDSKLVTTTRRCRVLSAHMRKWLAYRNLRSEGRLLRLEEGYVREGSSVSVFGMLRRNDNVLMIVQPPEIISTGCLCHKLLLPSDVDGLILGVPDVAAQVTNTGSIEGEC</sequence>
<feature type="transmembrane region" description="Helical" evidence="1">
    <location>
        <begin position="43"/>
        <end position="61"/>
    </location>
</feature>
<dbReference type="InParanoid" id="A0A7J7CGX1"/>
<gene>
    <name evidence="2" type="ORF">HS088_TW17G00821</name>
</gene>
<name>A0A7J7CGX1_TRIWF</name>
<dbReference type="AlphaFoldDB" id="A0A7J7CGX1"/>
<keyword evidence="1" id="KW-1133">Transmembrane helix</keyword>
<dbReference type="Proteomes" id="UP000593562">
    <property type="component" value="Unassembled WGS sequence"/>
</dbReference>
<proteinExistence type="predicted"/>
<evidence type="ECO:0000313" key="3">
    <source>
        <dbReference type="Proteomes" id="UP000593562"/>
    </source>
</evidence>
<dbReference type="EMBL" id="JAAARO010000017">
    <property type="protein sequence ID" value="KAF5733279.1"/>
    <property type="molecule type" value="Genomic_DNA"/>
</dbReference>
<keyword evidence="1" id="KW-0812">Transmembrane</keyword>
<feature type="transmembrane region" description="Helical" evidence="1">
    <location>
        <begin position="16"/>
        <end position="37"/>
    </location>
</feature>